<dbReference type="Gene3D" id="3.40.190.10">
    <property type="entry name" value="Periplasmic binding protein-like II"/>
    <property type="match status" value="1"/>
</dbReference>
<sequence>MQLLPESPVFWGLFEPVQTPMIKPNPFDLWWPMRLLLALLSWFCLSFSAFAASLPAGLKWENGGPFAPYADPTAQRGGVFYAGVATYPLTFRLHGPNSNSGGFVGYNRELSGLGLTQVHPNTRALIPGLALEWAVLLDNKTVFYRLDPDARWSDGKPLTAEDFVFAFEFFKSPFIEDPFNNQYMRDHFESVEAVDGQTLKITAKKPSWRILYEMDLEPVPKHATKLDKNWVKATNWSPRVVLTPYVIGEFDKGKSVTFKRIKDWWGDKKERFRGIYNFEAIEIRVVRTPEVEFELFKKGKLDLYSVSDPTRWVKQTDFEEITKGYVQKQMIFVDVPYGIRGLMMNVKDPILKDLRVRQALAYSLDFTSINEKFLYGLEERQNHFFDTYPPYKDPKAKTYPFDLEQAGNLLDQAGYTAKNGEGIRVKDGVPLRVVASTGSQAWLKYLSFYKETAKKAGIDLDIQLLDGAALYKSFESRNYMALILVYGGGQFPEPRQFLHSENAIAGTNNLFMFADPKVDQLIEDYEFGLDEKKRIAAVYEIEKTVKDQALFVPFWHPNHTRLLWWRQIKGPKGFVTKSGLDLSLLWYDAPEAKKLAEAKKAGKALESFPVMADPFGLKK</sequence>
<dbReference type="GO" id="GO:0015833">
    <property type="term" value="P:peptide transport"/>
    <property type="evidence" value="ECO:0007669"/>
    <property type="project" value="TreeGrafter"/>
</dbReference>
<dbReference type="GO" id="GO:0042884">
    <property type="term" value="P:microcin transport"/>
    <property type="evidence" value="ECO:0007669"/>
    <property type="project" value="TreeGrafter"/>
</dbReference>
<feature type="domain" description="Solute-binding protein family 5" evidence="2">
    <location>
        <begin position="125"/>
        <end position="500"/>
    </location>
</feature>
<dbReference type="EMBL" id="MFNF01000044">
    <property type="protein sequence ID" value="OGH00576.1"/>
    <property type="molecule type" value="Genomic_DNA"/>
</dbReference>
<comment type="caution">
    <text evidence="3">The sequence shown here is derived from an EMBL/GenBank/DDBJ whole genome shotgun (WGS) entry which is preliminary data.</text>
</comment>
<dbReference type="InterPro" id="IPR039424">
    <property type="entry name" value="SBP_5"/>
</dbReference>
<evidence type="ECO:0000256" key="1">
    <source>
        <dbReference type="ARBA" id="ARBA00022729"/>
    </source>
</evidence>
<dbReference type="Proteomes" id="UP000177583">
    <property type="component" value="Unassembled WGS sequence"/>
</dbReference>
<dbReference type="CDD" id="cd08497">
    <property type="entry name" value="MbnE-like"/>
    <property type="match status" value="1"/>
</dbReference>
<gene>
    <name evidence="3" type="ORF">A2557_12180</name>
</gene>
<evidence type="ECO:0000313" key="4">
    <source>
        <dbReference type="Proteomes" id="UP000177583"/>
    </source>
</evidence>
<accession>A0A1F6GQZ9</accession>
<dbReference type="Gene3D" id="3.10.105.10">
    <property type="entry name" value="Dipeptide-binding Protein, Domain 3"/>
    <property type="match status" value="1"/>
</dbReference>
<dbReference type="GO" id="GO:0030288">
    <property type="term" value="C:outer membrane-bounded periplasmic space"/>
    <property type="evidence" value="ECO:0007669"/>
    <property type="project" value="TreeGrafter"/>
</dbReference>
<keyword evidence="1" id="KW-0732">Signal</keyword>
<dbReference type="Pfam" id="PF00496">
    <property type="entry name" value="SBP_bac_5"/>
    <property type="match status" value="1"/>
</dbReference>
<dbReference type="PANTHER" id="PTHR30290:SF64">
    <property type="entry name" value="ABC TRANSPORTER PERIPLASMIC BINDING PROTEIN"/>
    <property type="match status" value="1"/>
</dbReference>
<dbReference type="GO" id="GO:1904680">
    <property type="term" value="F:peptide transmembrane transporter activity"/>
    <property type="evidence" value="ECO:0007669"/>
    <property type="project" value="TreeGrafter"/>
</dbReference>
<reference evidence="3 4" key="1">
    <citation type="journal article" date="2016" name="Nat. Commun.">
        <title>Thousands of microbial genomes shed light on interconnected biogeochemical processes in an aquifer system.</title>
        <authorList>
            <person name="Anantharaman K."/>
            <person name="Brown C.T."/>
            <person name="Hug L.A."/>
            <person name="Sharon I."/>
            <person name="Castelle C.J."/>
            <person name="Probst A.J."/>
            <person name="Thomas B.C."/>
            <person name="Singh A."/>
            <person name="Wilkins M.J."/>
            <person name="Karaoz U."/>
            <person name="Brodie E.L."/>
            <person name="Williams K.H."/>
            <person name="Hubbard S.S."/>
            <person name="Banfield J.F."/>
        </authorList>
    </citation>
    <scope>NUCLEOTIDE SEQUENCE [LARGE SCALE GENOMIC DNA]</scope>
</reference>
<evidence type="ECO:0000259" key="2">
    <source>
        <dbReference type="Pfam" id="PF00496"/>
    </source>
</evidence>
<dbReference type="PIRSF" id="PIRSF002741">
    <property type="entry name" value="MppA"/>
    <property type="match status" value="1"/>
</dbReference>
<organism evidence="3 4">
    <name type="scientific">Candidatus Lambdaproteobacteria bacterium RIFOXYD2_FULL_56_26</name>
    <dbReference type="NCBI Taxonomy" id="1817773"/>
    <lineage>
        <taxon>Bacteria</taxon>
        <taxon>Pseudomonadati</taxon>
        <taxon>Pseudomonadota</taxon>
        <taxon>Candidatus Lambdaproteobacteria</taxon>
    </lineage>
</organism>
<dbReference type="SUPFAM" id="SSF53850">
    <property type="entry name" value="Periplasmic binding protein-like II"/>
    <property type="match status" value="1"/>
</dbReference>
<protein>
    <recommendedName>
        <fullName evidence="2">Solute-binding protein family 5 domain-containing protein</fullName>
    </recommendedName>
</protein>
<name>A0A1F6GQZ9_9PROT</name>
<dbReference type="PANTHER" id="PTHR30290">
    <property type="entry name" value="PERIPLASMIC BINDING COMPONENT OF ABC TRANSPORTER"/>
    <property type="match status" value="1"/>
</dbReference>
<dbReference type="AlphaFoldDB" id="A0A1F6GQZ9"/>
<evidence type="ECO:0000313" key="3">
    <source>
        <dbReference type="EMBL" id="OGH00576.1"/>
    </source>
</evidence>
<dbReference type="InterPro" id="IPR000914">
    <property type="entry name" value="SBP_5_dom"/>
</dbReference>
<dbReference type="GO" id="GO:0043190">
    <property type="term" value="C:ATP-binding cassette (ABC) transporter complex"/>
    <property type="evidence" value="ECO:0007669"/>
    <property type="project" value="InterPro"/>
</dbReference>
<proteinExistence type="predicted"/>
<dbReference type="InterPro" id="IPR030678">
    <property type="entry name" value="Peptide/Ni-bd"/>
</dbReference>